<name>A0A5S3XW51_9GAMM</name>
<protein>
    <submittedName>
        <fullName evidence="2">Uncharacterized protein</fullName>
    </submittedName>
</protein>
<dbReference type="EMBL" id="PNCL01000014">
    <property type="protein sequence ID" value="TMP61781.1"/>
    <property type="molecule type" value="Genomic_DNA"/>
</dbReference>
<reference evidence="4" key="2">
    <citation type="submission" date="2019-06" db="EMBL/GenBank/DDBJ databases">
        <title>Co-occurence of chitin degradation, pigmentation and bioactivity in marine Pseudoalteromonas.</title>
        <authorList>
            <person name="Sonnenschein E.C."/>
            <person name="Bech P.K."/>
        </authorList>
    </citation>
    <scope>NUCLEOTIDE SEQUENCE [LARGE SCALE GENOMIC DNA]</scope>
    <source>
        <strain evidence="4">S2231</strain>
    </source>
</reference>
<dbReference type="Gene3D" id="3.40.390.10">
    <property type="entry name" value="Collagenase (Catalytic Domain)"/>
    <property type="match status" value="1"/>
</dbReference>
<dbReference type="RefSeq" id="WP_138598073.1">
    <property type="nucleotide sequence ID" value="NZ_PNCK01000076.1"/>
</dbReference>
<sequence length="486" mass="55006">MKDDFIREGIRGSLVVKDFVPATNIGKFDLKVEPHKKKITVVVKVFYRFIDNLQDQLTWTMSQKNDFKRDTRRVILEKWSNIYKIRCTKQSWEEFVMGIDFVIAEVSNPAYCRYVIEVKKLARYKSSGGINHGVVPHVCGVNNFANEVDITKNQEQIFNYKEGLLRSGLRGLLPAGDGDFLTFSSDQHTLASGMKTYLDRFLSIVRARRTPDVLGVKAYVIGLKGKNDSMFTHNLESKRATSIASYINERIVGDNFAIVSDTSQQWAKDAVNFLKTRTRNHTVSGQDGGVLIVIRTPEDVERTVPHKYVVMTHEFGHMLGLPDEYMGIHSASTLSKIQLDKVWPATLASTTVSTGNNRLRLMQDGYTQMVTQANVPLPNLISTKATAKKPEAIYASQKVQEKNDQHSLRKQQLKDKFGQDSWIYKKYKSSHPYIYAPPVVTAISNSIMHSGSDIQKAHFVTIWSALCHATSDHLQCTDWEIIPAHG</sequence>
<dbReference type="SUPFAM" id="SSF55486">
    <property type="entry name" value="Metalloproteases ('zincins'), catalytic domain"/>
    <property type="match status" value="2"/>
</dbReference>
<dbReference type="Proteomes" id="UP000305730">
    <property type="component" value="Unassembled WGS sequence"/>
</dbReference>
<gene>
    <name evidence="2" type="ORF">CWB96_03065</name>
    <name evidence="1" type="ORF">CWB97_18065</name>
</gene>
<comment type="caution">
    <text evidence="2">The sequence shown here is derived from an EMBL/GenBank/DDBJ whole genome shotgun (WGS) entry which is preliminary data.</text>
</comment>
<dbReference type="Proteomes" id="UP000307706">
    <property type="component" value="Unassembled WGS sequence"/>
</dbReference>
<reference evidence="2 4" key="1">
    <citation type="submission" date="2017-12" db="EMBL/GenBank/DDBJ databases">
        <authorList>
            <person name="Paulsen S."/>
            <person name="Gram L.K."/>
        </authorList>
    </citation>
    <scope>NUCLEOTIDE SEQUENCE [LARGE SCALE GENOMIC DNA]</scope>
    <source>
        <strain evidence="2 4">S2231</strain>
        <strain evidence="1">S2233</strain>
    </source>
</reference>
<accession>A0A5S3XW51</accession>
<evidence type="ECO:0000313" key="1">
    <source>
        <dbReference type="EMBL" id="TMP40489.1"/>
    </source>
</evidence>
<dbReference type="EMBL" id="PNCK01000076">
    <property type="protein sequence ID" value="TMP40489.1"/>
    <property type="molecule type" value="Genomic_DNA"/>
</dbReference>
<proteinExistence type="predicted"/>
<evidence type="ECO:0000313" key="3">
    <source>
        <dbReference type="Proteomes" id="UP000305730"/>
    </source>
</evidence>
<dbReference type="InterPro" id="IPR024079">
    <property type="entry name" value="MetalloPept_cat_dom_sf"/>
</dbReference>
<dbReference type="GO" id="GO:0008237">
    <property type="term" value="F:metallopeptidase activity"/>
    <property type="evidence" value="ECO:0007669"/>
    <property type="project" value="InterPro"/>
</dbReference>
<evidence type="ECO:0000313" key="4">
    <source>
        <dbReference type="Proteomes" id="UP000307706"/>
    </source>
</evidence>
<evidence type="ECO:0000313" key="2">
    <source>
        <dbReference type="EMBL" id="TMP61781.1"/>
    </source>
</evidence>
<dbReference type="AlphaFoldDB" id="A0A5S3XW51"/>
<organism evidence="2 4">
    <name type="scientific">Pseudoalteromonas citrea</name>
    <dbReference type="NCBI Taxonomy" id="43655"/>
    <lineage>
        <taxon>Bacteria</taxon>
        <taxon>Pseudomonadati</taxon>
        <taxon>Pseudomonadota</taxon>
        <taxon>Gammaproteobacteria</taxon>
        <taxon>Alteromonadales</taxon>
        <taxon>Pseudoalteromonadaceae</taxon>
        <taxon>Pseudoalteromonas</taxon>
    </lineage>
</organism>
<dbReference type="OrthoDB" id="6058985at2"/>
<keyword evidence="3" id="KW-1185">Reference proteome</keyword>
<reference evidence="2" key="3">
    <citation type="submission" date="2019-09" db="EMBL/GenBank/DDBJ databases">
        <title>Co-occurence of chitin degradation, pigmentation and bioactivity in marine Pseudoalteromonas.</title>
        <authorList>
            <person name="Sonnenschein E.C."/>
            <person name="Bech P.K."/>
        </authorList>
    </citation>
    <scope>NUCLEOTIDE SEQUENCE</scope>
    <source>
        <strain evidence="2">S2231</strain>
        <strain evidence="1 3">S2233</strain>
    </source>
</reference>